<dbReference type="AlphaFoldDB" id="A0A6G1KNN6"/>
<name>A0A6G1KNN6_9PLEO</name>
<sequence>MPDGDAAILSMSLAQRQSLFHPPVRTIQIVAQNLNNISRAFPIPLTALTNTSPVLGKWFNQDVTRHLNRRTYEAEHRSVLMLQNWILDLAILPDADLAKSAPGIRLNDVVGGFAHINHQVDIYRLLSRLKLDRCARKWTTVIRRTIRVQGMTIARLADLCRSIPRLKCYQTVTDNQTVFNDVLFCASQNLTRRYHGMRGYAPLHDPERVAINDGGNSVVGISGSGHGRGGMDRRVGGNEGFKRVVVVGII</sequence>
<evidence type="ECO:0000313" key="1">
    <source>
        <dbReference type="EMBL" id="KAF2714155.1"/>
    </source>
</evidence>
<gene>
    <name evidence="1" type="ORF">K504DRAFT_498926</name>
</gene>
<dbReference type="EMBL" id="MU005765">
    <property type="protein sequence ID" value="KAF2714155.1"/>
    <property type="molecule type" value="Genomic_DNA"/>
</dbReference>
<accession>A0A6G1KNN6</accession>
<keyword evidence="2" id="KW-1185">Reference proteome</keyword>
<reference evidence="1" key="1">
    <citation type="journal article" date="2020" name="Stud. Mycol.">
        <title>101 Dothideomycetes genomes: a test case for predicting lifestyles and emergence of pathogens.</title>
        <authorList>
            <person name="Haridas S."/>
            <person name="Albert R."/>
            <person name="Binder M."/>
            <person name="Bloem J."/>
            <person name="Labutti K."/>
            <person name="Salamov A."/>
            <person name="Andreopoulos B."/>
            <person name="Baker S."/>
            <person name="Barry K."/>
            <person name="Bills G."/>
            <person name="Bluhm B."/>
            <person name="Cannon C."/>
            <person name="Castanera R."/>
            <person name="Culley D."/>
            <person name="Daum C."/>
            <person name="Ezra D."/>
            <person name="Gonzalez J."/>
            <person name="Henrissat B."/>
            <person name="Kuo A."/>
            <person name="Liang C."/>
            <person name="Lipzen A."/>
            <person name="Lutzoni F."/>
            <person name="Magnuson J."/>
            <person name="Mondo S."/>
            <person name="Nolan M."/>
            <person name="Ohm R."/>
            <person name="Pangilinan J."/>
            <person name="Park H.-J."/>
            <person name="Ramirez L."/>
            <person name="Alfaro M."/>
            <person name="Sun H."/>
            <person name="Tritt A."/>
            <person name="Yoshinaga Y."/>
            <person name="Zwiers L.-H."/>
            <person name="Turgeon B."/>
            <person name="Goodwin S."/>
            <person name="Spatafora J."/>
            <person name="Crous P."/>
            <person name="Grigoriev I."/>
        </authorList>
    </citation>
    <scope>NUCLEOTIDE SEQUENCE</scope>
    <source>
        <strain evidence="1">CBS 279.74</strain>
    </source>
</reference>
<proteinExistence type="predicted"/>
<evidence type="ECO:0000313" key="2">
    <source>
        <dbReference type="Proteomes" id="UP000799428"/>
    </source>
</evidence>
<protein>
    <submittedName>
        <fullName evidence="1">Uncharacterized protein</fullName>
    </submittedName>
</protein>
<dbReference type="Proteomes" id="UP000799428">
    <property type="component" value="Unassembled WGS sequence"/>
</dbReference>
<organism evidence="1 2">
    <name type="scientific">Pleomassaria siparia CBS 279.74</name>
    <dbReference type="NCBI Taxonomy" id="1314801"/>
    <lineage>
        <taxon>Eukaryota</taxon>
        <taxon>Fungi</taxon>
        <taxon>Dikarya</taxon>
        <taxon>Ascomycota</taxon>
        <taxon>Pezizomycotina</taxon>
        <taxon>Dothideomycetes</taxon>
        <taxon>Pleosporomycetidae</taxon>
        <taxon>Pleosporales</taxon>
        <taxon>Pleomassariaceae</taxon>
        <taxon>Pleomassaria</taxon>
    </lineage>
</organism>